<accession>A0A9N9WKJ8</accession>
<protein>
    <submittedName>
        <fullName evidence="1">Uncharacterized protein</fullName>
    </submittedName>
</protein>
<sequence>MEARRNIEKELEKDIQYPPKAKRRSSFFGYNSVDSVGQREKCNAKDIEIYMNKLQLEFDEWPKNYVRIKNKLLNFWSKEPDSLDDNLFVSKEQQEYLEKAVNVNEYLRDSTKLCNQIERYIMKKEWYLENYEYLIKSIQDKAIDEEIDQKTVLKYQSRDSFI</sequence>
<evidence type="ECO:0000313" key="2">
    <source>
        <dbReference type="Proteomes" id="UP001153620"/>
    </source>
</evidence>
<dbReference type="Proteomes" id="UP001153620">
    <property type="component" value="Chromosome 1"/>
</dbReference>
<dbReference type="EMBL" id="OU895877">
    <property type="protein sequence ID" value="CAG9799101.1"/>
    <property type="molecule type" value="Genomic_DNA"/>
</dbReference>
<name>A0A9N9WKJ8_9DIPT</name>
<proteinExistence type="predicted"/>
<reference evidence="1" key="2">
    <citation type="submission" date="2022-10" db="EMBL/GenBank/DDBJ databases">
        <authorList>
            <consortium name="ENA_rothamsted_submissions"/>
            <consortium name="culmorum"/>
            <person name="King R."/>
        </authorList>
    </citation>
    <scope>NUCLEOTIDE SEQUENCE</scope>
</reference>
<dbReference type="AlphaFoldDB" id="A0A9N9WKJ8"/>
<evidence type="ECO:0000313" key="1">
    <source>
        <dbReference type="EMBL" id="CAG9799101.1"/>
    </source>
</evidence>
<reference evidence="1" key="1">
    <citation type="submission" date="2022-01" db="EMBL/GenBank/DDBJ databases">
        <authorList>
            <person name="King R."/>
        </authorList>
    </citation>
    <scope>NUCLEOTIDE SEQUENCE</scope>
</reference>
<dbReference type="OrthoDB" id="7934209at2759"/>
<organism evidence="1 2">
    <name type="scientific">Chironomus riparius</name>
    <dbReference type="NCBI Taxonomy" id="315576"/>
    <lineage>
        <taxon>Eukaryota</taxon>
        <taxon>Metazoa</taxon>
        <taxon>Ecdysozoa</taxon>
        <taxon>Arthropoda</taxon>
        <taxon>Hexapoda</taxon>
        <taxon>Insecta</taxon>
        <taxon>Pterygota</taxon>
        <taxon>Neoptera</taxon>
        <taxon>Endopterygota</taxon>
        <taxon>Diptera</taxon>
        <taxon>Nematocera</taxon>
        <taxon>Chironomoidea</taxon>
        <taxon>Chironomidae</taxon>
        <taxon>Chironominae</taxon>
        <taxon>Chironomus</taxon>
    </lineage>
</organism>
<gene>
    <name evidence="1" type="ORF">CHIRRI_LOCUS2076</name>
</gene>
<keyword evidence="2" id="KW-1185">Reference proteome</keyword>